<feature type="domain" description="CX" evidence="3">
    <location>
        <begin position="188"/>
        <end position="245"/>
    </location>
</feature>
<proteinExistence type="predicted"/>
<dbReference type="EMBL" id="CANHGI010000003">
    <property type="protein sequence ID" value="CAI5445148.1"/>
    <property type="molecule type" value="Genomic_DNA"/>
</dbReference>
<feature type="region of interest" description="Disordered" evidence="1">
    <location>
        <begin position="32"/>
        <end position="105"/>
    </location>
</feature>
<accession>A0A9P1N076</accession>
<sequence>MRRENSGALLICLILFSLIPEYEFRRGGGGGRVGGGSRSGGGFGRGSSGARTSSGGGGIFGGGSSSSGAARNNQYSRQTNFGGNAPRQNPSSYPKQPSGGGGYYNGGGSGSKGGGLFGNLFGRKTGNSGSFGRNRYGGFSSSGIGSHKSGSKFKNFLLGAAAGYVTYKAGQALIRHAAGPMYYNSRPYYWGQNYYRSSPGRTKMCSMPLDSDSQFSNMYFQDQTRPREITWGCSDYEYCCGYECCRGGSADSIGGHGRGTSIGYIGIP</sequence>
<feature type="compositionally biased region" description="Gly residues" evidence="1">
    <location>
        <begin position="32"/>
        <end position="47"/>
    </location>
</feature>
<comment type="caution">
    <text evidence="4">The sequence shown here is derived from an EMBL/GenBank/DDBJ whole genome shotgun (WGS) entry which is preliminary data.</text>
</comment>
<feature type="chain" id="PRO_5040296470" description="CX domain-containing protein" evidence="2">
    <location>
        <begin position="25"/>
        <end position="268"/>
    </location>
</feature>
<feature type="compositionally biased region" description="Polar residues" evidence="1">
    <location>
        <begin position="72"/>
        <end position="95"/>
    </location>
</feature>
<name>A0A9P1N076_9PELO</name>
<feature type="compositionally biased region" description="Gly residues" evidence="1">
    <location>
        <begin position="54"/>
        <end position="65"/>
    </location>
</feature>
<keyword evidence="2" id="KW-0732">Signal</keyword>
<evidence type="ECO:0000313" key="5">
    <source>
        <dbReference type="Proteomes" id="UP001152747"/>
    </source>
</evidence>
<dbReference type="InterPro" id="IPR002619">
    <property type="entry name" value="CX"/>
</dbReference>
<dbReference type="Pfam" id="PF01705">
    <property type="entry name" value="CX"/>
    <property type="match status" value="1"/>
</dbReference>
<dbReference type="PANTHER" id="PTHR47520">
    <property type="entry name" value="CX DOMAIN-CONTAINING PROTEIN-RELATED"/>
    <property type="match status" value="1"/>
</dbReference>
<gene>
    <name evidence="4" type="ORF">CAMP_LOCUS7785</name>
</gene>
<dbReference type="OrthoDB" id="5873947at2759"/>
<dbReference type="AlphaFoldDB" id="A0A9P1N076"/>
<keyword evidence="5" id="KW-1185">Reference proteome</keyword>
<evidence type="ECO:0000256" key="2">
    <source>
        <dbReference type="SAM" id="SignalP"/>
    </source>
</evidence>
<evidence type="ECO:0000256" key="1">
    <source>
        <dbReference type="SAM" id="MobiDB-lite"/>
    </source>
</evidence>
<evidence type="ECO:0000259" key="3">
    <source>
        <dbReference type="Pfam" id="PF01705"/>
    </source>
</evidence>
<organism evidence="4 5">
    <name type="scientific">Caenorhabditis angaria</name>
    <dbReference type="NCBI Taxonomy" id="860376"/>
    <lineage>
        <taxon>Eukaryota</taxon>
        <taxon>Metazoa</taxon>
        <taxon>Ecdysozoa</taxon>
        <taxon>Nematoda</taxon>
        <taxon>Chromadorea</taxon>
        <taxon>Rhabditida</taxon>
        <taxon>Rhabditina</taxon>
        <taxon>Rhabditomorpha</taxon>
        <taxon>Rhabditoidea</taxon>
        <taxon>Rhabditidae</taxon>
        <taxon>Peloderinae</taxon>
        <taxon>Caenorhabditis</taxon>
    </lineage>
</organism>
<reference evidence="4" key="1">
    <citation type="submission" date="2022-11" db="EMBL/GenBank/DDBJ databases">
        <authorList>
            <person name="Kikuchi T."/>
        </authorList>
    </citation>
    <scope>NUCLEOTIDE SEQUENCE</scope>
    <source>
        <strain evidence="4">PS1010</strain>
    </source>
</reference>
<dbReference type="PANTHER" id="PTHR47520:SF11">
    <property type="entry name" value="CX DOMAIN-CONTAINING PROTEIN"/>
    <property type="match status" value="1"/>
</dbReference>
<dbReference type="Proteomes" id="UP001152747">
    <property type="component" value="Unassembled WGS sequence"/>
</dbReference>
<feature type="signal peptide" evidence="2">
    <location>
        <begin position="1"/>
        <end position="24"/>
    </location>
</feature>
<evidence type="ECO:0000313" key="4">
    <source>
        <dbReference type="EMBL" id="CAI5445148.1"/>
    </source>
</evidence>
<protein>
    <recommendedName>
        <fullName evidence="3">CX domain-containing protein</fullName>
    </recommendedName>
</protein>